<organism evidence="1">
    <name type="scientific">uncultured Caudovirales phage</name>
    <dbReference type="NCBI Taxonomy" id="2100421"/>
    <lineage>
        <taxon>Viruses</taxon>
        <taxon>Duplodnaviria</taxon>
        <taxon>Heunggongvirae</taxon>
        <taxon>Uroviricota</taxon>
        <taxon>Caudoviricetes</taxon>
        <taxon>Peduoviridae</taxon>
        <taxon>Maltschvirus</taxon>
        <taxon>Maltschvirus maltsch</taxon>
    </lineage>
</organism>
<reference evidence="1" key="1">
    <citation type="submission" date="2020-05" db="EMBL/GenBank/DDBJ databases">
        <authorList>
            <person name="Chiriac C."/>
            <person name="Salcher M."/>
            <person name="Ghai R."/>
            <person name="Kavagutti S V."/>
        </authorList>
    </citation>
    <scope>NUCLEOTIDE SEQUENCE</scope>
</reference>
<proteinExistence type="predicted"/>
<evidence type="ECO:0000313" key="1">
    <source>
        <dbReference type="EMBL" id="CAB5226107.1"/>
    </source>
</evidence>
<name>A0A6J7X5H8_9CAUD</name>
<sequence length="67" mass="7898">MMQNPTDYRAMLRHGDMKKICAITGLSPYLLKTRLDKHDYETVEIVKTYYANKLEALKNQLNDYSEI</sequence>
<dbReference type="EMBL" id="LR798352">
    <property type="protein sequence ID" value="CAB5226107.1"/>
    <property type="molecule type" value="Genomic_DNA"/>
</dbReference>
<accession>A0A6J7X5H8</accession>
<gene>
    <name evidence="1" type="ORF">UFOVP753_45</name>
</gene>
<protein>
    <submittedName>
        <fullName evidence="1">Uncharacterized protein</fullName>
    </submittedName>
</protein>